<name>A0AAT9LI66_9FIRM</name>
<evidence type="ECO:0000256" key="5">
    <source>
        <dbReference type="ARBA" id="ARBA00022989"/>
    </source>
</evidence>
<dbReference type="GO" id="GO:0005886">
    <property type="term" value="C:plasma membrane"/>
    <property type="evidence" value="ECO:0007669"/>
    <property type="project" value="UniProtKB-SubCell"/>
</dbReference>
<accession>A0AAT9LI66</accession>
<dbReference type="Pfam" id="PF00528">
    <property type="entry name" value="BPD_transp_1"/>
    <property type="match status" value="1"/>
</dbReference>
<dbReference type="GO" id="GO:0055085">
    <property type="term" value="P:transmembrane transport"/>
    <property type="evidence" value="ECO:0007669"/>
    <property type="project" value="InterPro"/>
</dbReference>
<feature type="transmembrane region" description="Helical" evidence="7">
    <location>
        <begin position="21"/>
        <end position="41"/>
    </location>
</feature>
<dbReference type="AlphaFoldDB" id="A0AAT9LI66"/>
<keyword evidence="2 7" id="KW-0813">Transport</keyword>
<keyword evidence="5 7" id="KW-1133">Transmembrane helix</keyword>
<evidence type="ECO:0000256" key="3">
    <source>
        <dbReference type="ARBA" id="ARBA00022475"/>
    </source>
</evidence>
<keyword evidence="4 7" id="KW-0812">Transmembrane</keyword>
<dbReference type="PANTHER" id="PTHR43386">
    <property type="entry name" value="OLIGOPEPTIDE TRANSPORT SYSTEM PERMEASE PROTEIN APPC"/>
    <property type="match status" value="1"/>
</dbReference>
<dbReference type="InterPro" id="IPR050366">
    <property type="entry name" value="BP-dependent_transpt_permease"/>
</dbReference>
<comment type="subcellular location">
    <subcellularLocation>
        <location evidence="1 7">Cell membrane</location>
        <topology evidence="1 7">Multi-pass membrane protein</topology>
    </subcellularLocation>
</comment>
<evidence type="ECO:0000256" key="6">
    <source>
        <dbReference type="ARBA" id="ARBA00023136"/>
    </source>
</evidence>
<evidence type="ECO:0000256" key="7">
    <source>
        <dbReference type="RuleBase" id="RU363032"/>
    </source>
</evidence>
<feature type="domain" description="ABC transmembrane type-1" evidence="8">
    <location>
        <begin position="83"/>
        <end position="272"/>
    </location>
</feature>
<feature type="transmembrane region" description="Helical" evidence="7">
    <location>
        <begin position="125"/>
        <end position="147"/>
    </location>
</feature>
<feature type="transmembrane region" description="Helical" evidence="7">
    <location>
        <begin position="250"/>
        <end position="271"/>
    </location>
</feature>
<dbReference type="SUPFAM" id="SSF161098">
    <property type="entry name" value="MetI-like"/>
    <property type="match status" value="1"/>
</dbReference>
<feature type="transmembrane region" description="Helical" evidence="7">
    <location>
        <begin position="87"/>
        <end position="113"/>
    </location>
</feature>
<evidence type="ECO:0000259" key="8">
    <source>
        <dbReference type="PROSITE" id="PS50928"/>
    </source>
</evidence>
<reference evidence="9" key="2">
    <citation type="journal article" date="2023" name="Biology">
        <title>Prokaryotic Life Associated with Coal-Fire Gas Vents Revealed by Metagenomics.</title>
        <authorList>
            <person name="Kadnikov V.V."/>
            <person name="Mardanov A.V."/>
            <person name="Beletsky A.V."/>
            <person name="Karnachuk O.V."/>
            <person name="Ravin N.V."/>
        </authorList>
    </citation>
    <scope>NUCLEOTIDE SEQUENCE</scope>
    <source>
        <strain evidence="9">Bu02</strain>
    </source>
</reference>
<dbReference type="InterPro" id="IPR035906">
    <property type="entry name" value="MetI-like_sf"/>
</dbReference>
<sequence length="287" mass="31701">MRLWAENTRKMIRRFRKNPSAVIGAVIATVFVLAAIFAPYITPFAPDEINLNARLIPPSLTGRYLMGTDHLGRDVFTRIIYGARVSILVGVITVAISTVVGGTLGMIAGYYGGVFDMALSRFTEVLLAFPYLIFAIGTMAMLGPGFWNLIWALSFKGWVEFFRLARAGVLSEKTREYVEAARVLGRSNFSIMVSEILPNMINPLIVVGTLRMGTMIVMEASLSFLGIGIPPGVPAWGSMIQDGYRFILNAWWLSVLPGLFLVILVLAINLLGEALRDVLNPDYFHTF</sequence>
<dbReference type="PROSITE" id="PS50928">
    <property type="entry name" value="ABC_TM1"/>
    <property type="match status" value="1"/>
</dbReference>
<organism evidence="9">
    <name type="scientific">Candidatus Fermentithermobacillus carboniphilus</name>
    <dbReference type="NCBI Taxonomy" id="3085328"/>
    <lineage>
        <taxon>Bacteria</taxon>
        <taxon>Bacillati</taxon>
        <taxon>Bacillota</taxon>
        <taxon>Candidatus Fermentithermobacillia</taxon>
        <taxon>Candidatus Fermentithermobacillales</taxon>
        <taxon>Candidatus Fermentithermobacillaceae</taxon>
        <taxon>Candidatus Fermentithermobacillus</taxon>
    </lineage>
</organism>
<protein>
    <submittedName>
        <fullName evidence="9">ABC transporter permease</fullName>
    </submittedName>
</protein>
<dbReference type="PANTHER" id="PTHR43386:SF1">
    <property type="entry name" value="D,D-DIPEPTIDE TRANSPORT SYSTEM PERMEASE PROTEIN DDPC-RELATED"/>
    <property type="match status" value="1"/>
</dbReference>
<evidence type="ECO:0000256" key="4">
    <source>
        <dbReference type="ARBA" id="ARBA00022692"/>
    </source>
</evidence>
<dbReference type="KEGG" id="fcz:IMF26_01115"/>
<keyword evidence="3" id="KW-1003">Cell membrane</keyword>
<evidence type="ECO:0000313" key="9">
    <source>
        <dbReference type="EMBL" id="QUL99525.1"/>
    </source>
</evidence>
<dbReference type="InterPro" id="IPR025966">
    <property type="entry name" value="OppC_N"/>
</dbReference>
<dbReference type="Gene3D" id="1.10.3720.10">
    <property type="entry name" value="MetI-like"/>
    <property type="match status" value="1"/>
</dbReference>
<dbReference type="EMBL" id="CP062796">
    <property type="protein sequence ID" value="QUL99525.1"/>
    <property type="molecule type" value="Genomic_DNA"/>
</dbReference>
<dbReference type="CDD" id="cd06261">
    <property type="entry name" value="TM_PBP2"/>
    <property type="match status" value="1"/>
</dbReference>
<gene>
    <name evidence="9" type="ORF">IMF26_01115</name>
</gene>
<dbReference type="Pfam" id="PF12911">
    <property type="entry name" value="OppC_N"/>
    <property type="match status" value="1"/>
</dbReference>
<comment type="similarity">
    <text evidence="7">Belongs to the binding-protein-dependent transport system permease family.</text>
</comment>
<dbReference type="InterPro" id="IPR000515">
    <property type="entry name" value="MetI-like"/>
</dbReference>
<feature type="transmembrane region" description="Helical" evidence="7">
    <location>
        <begin position="204"/>
        <end position="229"/>
    </location>
</feature>
<evidence type="ECO:0000256" key="1">
    <source>
        <dbReference type="ARBA" id="ARBA00004651"/>
    </source>
</evidence>
<evidence type="ECO:0000256" key="2">
    <source>
        <dbReference type="ARBA" id="ARBA00022448"/>
    </source>
</evidence>
<keyword evidence="6 7" id="KW-0472">Membrane</keyword>
<proteinExistence type="inferred from homology"/>
<reference evidence="9" key="1">
    <citation type="submission" date="2020-10" db="EMBL/GenBank/DDBJ databases">
        <authorList>
            <person name="Kadnikov V."/>
            <person name="Beletsky A.V."/>
            <person name="Mardanov A.V."/>
            <person name="Karnachuk O.V."/>
            <person name="Ravin N.V."/>
        </authorList>
    </citation>
    <scope>NUCLEOTIDE SEQUENCE</scope>
    <source>
        <strain evidence="9">Bu02</strain>
    </source>
</reference>